<keyword evidence="1" id="KW-0472">Membrane</keyword>
<proteinExistence type="predicted"/>
<protein>
    <submittedName>
        <fullName evidence="2">Uncharacterized protein</fullName>
    </submittedName>
</protein>
<dbReference type="EMBL" id="JAWDGP010001275">
    <property type="protein sequence ID" value="KAK3793172.1"/>
    <property type="molecule type" value="Genomic_DNA"/>
</dbReference>
<comment type="caution">
    <text evidence="2">The sequence shown here is derived from an EMBL/GenBank/DDBJ whole genome shotgun (WGS) entry which is preliminary data.</text>
</comment>
<organism evidence="2 3">
    <name type="scientific">Elysia crispata</name>
    <name type="common">lettuce slug</name>
    <dbReference type="NCBI Taxonomy" id="231223"/>
    <lineage>
        <taxon>Eukaryota</taxon>
        <taxon>Metazoa</taxon>
        <taxon>Spiralia</taxon>
        <taxon>Lophotrochozoa</taxon>
        <taxon>Mollusca</taxon>
        <taxon>Gastropoda</taxon>
        <taxon>Heterobranchia</taxon>
        <taxon>Euthyneura</taxon>
        <taxon>Panpulmonata</taxon>
        <taxon>Sacoglossa</taxon>
        <taxon>Placobranchoidea</taxon>
        <taxon>Plakobranchidae</taxon>
        <taxon>Elysia</taxon>
    </lineage>
</organism>
<keyword evidence="3" id="KW-1185">Reference proteome</keyword>
<gene>
    <name evidence="2" type="ORF">RRG08_009471</name>
</gene>
<evidence type="ECO:0000313" key="2">
    <source>
        <dbReference type="EMBL" id="KAK3793172.1"/>
    </source>
</evidence>
<evidence type="ECO:0000313" key="3">
    <source>
        <dbReference type="Proteomes" id="UP001283361"/>
    </source>
</evidence>
<dbReference type="AlphaFoldDB" id="A0AAE1E401"/>
<accession>A0AAE1E401</accession>
<keyword evidence="1" id="KW-1133">Transmembrane helix</keyword>
<feature type="transmembrane region" description="Helical" evidence="1">
    <location>
        <begin position="127"/>
        <end position="145"/>
    </location>
</feature>
<sequence>MRGFDAKAGEMREENVVGPHGLGIRNIQGEKLVEWCHMNNLLLISTTNRKGMDMEKPRRWKQKPDRFHPDRLMTVQLSPAHVSSLRDDPVNKLLKDIRTCILAPIRSSYPRDINLLRIPPVAMSRRRLVLVLWMLSVGLLSYLLYTPLICLSQSSGYRQ</sequence>
<name>A0AAE1E401_9GAST</name>
<evidence type="ECO:0000256" key="1">
    <source>
        <dbReference type="SAM" id="Phobius"/>
    </source>
</evidence>
<dbReference type="Proteomes" id="UP001283361">
    <property type="component" value="Unassembled WGS sequence"/>
</dbReference>
<reference evidence="2" key="1">
    <citation type="journal article" date="2023" name="G3 (Bethesda)">
        <title>A reference genome for the long-term kleptoplast-retaining sea slug Elysia crispata morphotype clarki.</title>
        <authorList>
            <person name="Eastman K.E."/>
            <person name="Pendleton A.L."/>
            <person name="Shaikh M.A."/>
            <person name="Suttiyut T."/>
            <person name="Ogas R."/>
            <person name="Tomko P."/>
            <person name="Gavelis G."/>
            <person name="Widhalm J.R."/>
            <person name="Wisecaver J.H."/>
        </authorList>
    </citation>
    <scope>NUCLEOTIDE SEQUENCE</scope>
    <source>
        <strain evidence="2">ECLA1</strain>
    </source>
</reference>
<keyword evidence="1" id="KW-0812">Transmembrane</keyword>